<comment type="subcellular location">
    <subcellularLocation>
        <location evidence="1">Membrane</location>
        <topology evidence="1">Multi-pass membrane protein</topology>
    </subcellularLocation>
</comment>
<name>A0A972JLE7_9GAMM</name>
<feature type="transmembrane region" description="Helical" evidence="5">
    <location>
        <begin position="20"/>
        <end position="40"/>
    </location>
</feature>
<dbReference type="GO" id="GO:0016874">
    <property type="term" value="F:ligase activity"/>
    <property type="evidence" value="ECO:0007669"/>
    <property type="project" value="UniProtKB-KW"/>
</dbReference>
<keyword evidence="8" id="KW-1185">Reference proteome</keyword>
<evidence type="ECO:0000256" key="5">
    <source>
        <dbReference type="SAM" id="Phobius"/>
    </source>
</evidence>
<feature type="transmembrane region" description="Helical" evidence="5">
    <location>
        <begin position="167"/>
        <end position="193"/>
    </location>
</feature>
<dbReference type="Pfam" id="PF04932">
    <property type="entry name" value="Wzy_C"/>
    <property type="match status" value="1"/>
</dbReference>
<gene>
    <name evidence="7" type="ORF">HC757_09280</name>
</gene>
<feature type="transmembrane region" description="Helical" evidence="5">
    <location>
        <begin position="205"/>
        <end position="223"/>
    </location>
</feature>
<dbReference type="Proteomes" id="UP000737113">
    <property type="component" value="Unassembled WGS sequence"/>
</dbReference>
<feature type="transmembrane region" description="Helical" evidence="5">
    <location>
        <begin position="108"/>
        <end position="129"/>
    </location>
</feature>
<keyword evidence="2 5" id="KW-0812">Transmembrane</keyword>
<dbReference type="EMBL" id="JAAXYH010000005">
    <property type="protein sequence ID" value="NMH65362.1"/>
    <property type="molecule type" value="Genomic_DNA"/>
</dbReference>
<evidence type="ECO:0000259" key="6">
    <source>
        <dbReference type="Pfam" id="PF04932"/>
    </source>
</evidence>
<reference evidence="7" key="1">
    <citation type="submission" date="2020-04" db="EMBL/GenBank/DDBJ databases">
        <title>Description of Shewanella salipaludis sp. nov., isolated from a salt marsh.</title>
        <authorList>
            <person name="Park S."/>
            <person name="Yoon J.-H."/>
        </authorList>
    </citation>
    <scope>NUCLEOTIDE SEQUENCE</scope>
    <source>
        <strain evidence="7">SHSM-M6</strain>
    </source>
</reference>
<dbReference type="AlphaFoldDB" id="A0A972JLE7"/>
<feature type="transmembrane region" description="Helical" evidence="5">
    <location>
        <begin position="76"/>
        <end position="96"/>
    </location>
</feature>
<feature type="transmembrane region" description="Helical" evidence="5">
    <location>
        <begin position="141"/>
        <end position="160"/>
    </location>
</feature>
<feature type="domain" description="O-antigen ligase-related" evidence="6">
    <location>
        <begin position="168"/>
        <end position="309"/>
    </location>
</feature>
<feature type="transmembrane region" description="Helical" evidence="5">
    <location>
        <begin position="294"/>
        <end position="313"/>
    </location>
</feature>
<dbReference type="GO" id="GO:0016020">
    <property type="term" value="C:membrane"/>
    <property type="evidence" value="ECO:0007669"/>
    <property type="project" value="UniProtKB-SubCell"/>
</dbReference>
<evidence type="ECO:0000256" key="2">
    <source>
        <dbReference type="ARBA" id="ARBA00022692"/>
    </source>
</evidence>
<feature type="transmembrane region" description="Helical" evidence="5">
    <location>
        <begin position="52"/>
        <end position="70"/>
    </location>
</feature>
<organism evidence="7 8">
    <name type="scientific">Shewanella salipaludis</name>
    <dbReference type="NCBI Taxonomy" id="2723052"/>
    <lineage>
        <taxon>Bacteria</taxon>
        <taxon>Pseudomonadati</taxon>
        <taxon>Pseudomonadota</taxon>
        <taxon>Gammaproteobacteria</taxon>
        <taxon>Alteromonadales</taxon>
        <taxon>Shewanellaceae</taxon>
        <taxon>Shewanella</taxon>
    </lineage>
</organism>
<keyword evidence="3 5" id="KW-1133">Transmembrane helix</keyword>
<keyword evidence="7" id="KW-0436">Ligase</keyword>
<comment type="caution">
    <text evidence="7">The sequence shown here is derived from an EMBL/GenBank/DDBJ whole genome shotgun (WGS) entry which is preliminary data.</text>
</comment>
<dbReference type="InterPro" id="IPR007016">
    <property type="entry name" value="O-antigen_ligase-rel_domated"/>
</dbReference>
<evidence type="ECO:0000256" key="4">
    <source>
        <dbReference type="ARBA" id="ARBA00023136"/>
    </source>
</evidence>
<evidence type="ECO:0000313" key="7">
    <source>
        <dbReference type="EMBL" id="NMH65362.1"/>
    </source>
</evidence>
<dbReference type="RefSeq" id="WP_169564068.1">
    <property type="nucleotide sequence ID" value="NZ_JAAXYH010000005.1"/>
</dbReference>
<evidence type="ECO:0000256" key="3">
    <source>
        <dbReference type="ARBA" id="ARBA00022989"/>
    </source>
</evidence>
<protein>
    <submittedName>
        <fullName evidence="7">O-antigen ligase family protein</fullName>
    </submittedName>
</protein>
<accession>A0A972JLE7</accession>
<sequence>MKNIFIFFTLLSLLNLEYLYSVPMWSRLAVLMVLFVVALPTKYKKVITDKDWISITLVIFSYTIYSYFVMDEVYHASYFSAYYLYISLAYFIGFYSDDFDFISLMKKIFLFYTLGTVILLFPGFEYFSLESGSYRLRTMVGGPPASSFMFLFFSVVFISFKHFKYGYLSLFLMLLTGNRIAMLASIIILFIFYFNDKTLRRQLSLLTLMSIPLVLFNLTELLIKLRFFDSYGDTNMGTFDGRLVHWNWASEYFFNSDFTKQILGNGVNSTKEIFFTFREFNGEKTGSGAMHNEYIRVIFENGILGFIMVFYLMKRVVFGVESNINKLTIIGLVLSVMICSMTDNTFYSFSTYLALTFFSIGYLKNNEGYIPEKKNIKIKF</sequence>
<proteinExistence type="predicted"/>
<evidence type="ECO:0000256" key="1">
    <source>
        <dbReference type="ARBA" id="ARBA00004141"/>
    </source>
</evidence>
<keyword evidence="4 5" id="KW-0472">Membrane</keyword>
<evidence type="ECO:0000313" key="8">
    <source>
        <dbReference type="Proteomes" id="UP000737113"/>
    </source>
</evidence>